<keyword evidence="2" id="KW-1185">Reference proteome</keyword>
<organism evidence="1 2">
    <name type="scientific">Portunus trituberculatus</name>
    <name type="common">Swimming crab</name>
    <name type="synonym">Neptunus trituberculatus</name>
    <dbReference type="NCBI Taxonomy" id="210409"/>
    <lineage>
        <taxon>Eukaryota</taxon>
        <taxon>Metazoa</taxon>
        <taxon>Ecdysozoa</taxon>
        <taxon>Arthropoda</taxon>
        <taxon>Crustacea</taxon>
        <taxon>Multicrustacea</taxon>
        <taxon>Malacostraca</taxon>
        <taxon>Eumalacostraca</taxon>
        <taxon>Eucarida</taxon>
        <taxon>Decapoda</taxon>
        <taxon>Pleocyemata</taxon>
        <taxon>Brachyura</taxon>
        <taxon>Eubrachyura</taxon>
        <taxon>Portunoidea</taxon>
        <taxon>Portunidae</taxon>
        <taxon>Portuninae</taxon>
        <taxon>Portunus</taxon>
    </lineage>
</organism>
<proteinExistence type="predicted"/>
<name>A0A5B7HH12_PORTR</name>
<gene>
    <name evidence="1" type="ORF">E2C01_063231</name>
</gene>
<reference evidence="1 2" key="1">
    <citation type="submission" date="2019-05" db="EMBL/GenBank/DDBJ databases">
        <title>Another draft genome of Portunus trituberculatus and its Hox gene families provides insights of decapod evolution.</title>
        <authorList>
            <person name="Jeong J.-H."/>
            <person name="Song I."/>
            <person name="Kim S."/>
            <person name="Choi T."/>
            <person name="Kim D."/>
            <person name="Ryu S."/>
            <person name="Kim W."/>
        </authorList>
    </citation>
    <scope>NUCLEOTIDE SEQUENCE [LARGE SCALE GENOMIC DNA]</scope>
    <source>
        <tissue evidence="1">Muscle</tissue>
    </source>
</reference>
<evidence type="ECO:0000313" key="2">
    <source>
        <dbReference type="Proteomes" id="UP000324222"/>
    </source>
</evidence>
<sequence>MSFTAAIKGGLCPAPPSHLIIFLLHGHSLAVTHLPWCRSSSRNCITPATLTSHTPSHARR</sequence>
<comment type="caution">
    <text evidence="1">The sequence shown here is derived from an EMBL/GenBank/DDBJ whole genome shotgun (WGS) entry which is preliminary data.</text>
</comment>
<dbReference type="Proteomes" id="UP000324222">
    <property type="component" value="Unassembled WGS sequence"/>
</dbReference>
<evidence type="ECO:0000313" key="1">
    <source>
        <dbReference type="EMBL" id="MPC69019.1"/>
    </source>
</evidence>
<dbReference type="EMBL" id="VSRR010028757">
    <property type="protein sequence ID" value="MPC69019.1"/>
    <property type="molecule type" value="Genomic_DNA"/>
</dbReference>
<protein>
    <submittedName>
        <fullName evidence="1">Uncharacterized protein</fullName>
    </submittedName>
</protein>
<accession>A0A5B7HH12</accession>
<dbReference type="AlphaFoldDB" id="A0A5B7HH12"/>